<gene>
    <name evidence="1" type="ORF">SVIM_LOCUS90274</name>
</gene>
<protein>
    <submittedName>
        <fullName evidence="1">Uncharacterized protein</fullName>
    </submittedName>
</protein>
<name>A0A6N2KSJ6_SALVM</name>
<reference evidence="1" key="1">
    <citation type="submission" date="2019-03" db="EMBL/GenBank/DDBJ databases">
        <authorList>
            <person name="Mank J."/>
            <person name="Almeida P."/>
        </authorList>
    </citation>
    <scope>NUCLEOTIDE SEQUENCE</scope>
    <source>
        <strain evidence="1">78183</strain>
    </source>
</reference>
<accession>A0A6N2KSJ6</accession>
<dbReference type="InterPro" id="IPR012340">
    <property type="entry name" value="NA-bd_OB-fold"/>
</dbReference>
<organism evidence="1">
    <name type="scientific">Salix viminalis</name>
    <name type="common">Common osier</name>
    <name type="synonym">Basket willow</name>
    <dbReference type="NCBI Taxonomy" id="40686"/>
    <lineage>
        <taxon>Eukaryota</taxon>
        <taxon>Viridiplantae</taxon>
        <taxon>Streptophyta</taxon>
        <taxon>Embryophyta</taxon>
        <taxon>Tracheophyta</taxon>
        <taxon>Spermatophyta</taxon>
        <taxon>Magnoliopsida</taxon>
        <taxon>eudicotyledons</taxon>
        <taxon>Gunneridae</taxon>
        <taxon>Pentapetalae</taxon>
        <taxon>rosids</taxon>
        <taxon>fabids</taxon>
        <taxon>Malpighiales</taxon>
        <taxon>Salicaceae</taxon>
        <taxon>Saliceae</taxon>
        <taxon>Salix</taxon>
    </lineage>
</organism>
<dbReference type="EMBL" id="CAADRP010000424">
    <property type="protein sequence ID" value="VFU28061.1"/>
    <property type="molecule type" value="Genomic_DNA"/>
</dbReference>
<evidence type="ECO:0000313" key="1">
    <source>
        <dbReference type="EMBL" id="VFU28061.1"/>
    </source>
</evidence>
<proteinExistence type="predicted"/>
<dbReference type="Gene3D" id="2.40.50.140">
    <property type="entry name" value="Nucleic acid-binding proteins"/>
    <property type="match status" value="1"/>
</dbReference>
<sequence length="131" mass="14852">MTLKVFVYKDIKSPSAYAKNIVYKDIISVVPKGVALYNFYTSFNRRVCRVWIPKLNGQTSSFNCLLVDDKGNANQASTKGKNIKSFAASIIEGDYYQISGFYTFEHRLCSFCMPPYDVSRSLSSLEKNDTL</sequence>
<dbReference type="AlphaFoldDB" id="A0A6N2KSJ6"/>